<dbReference type="HOGENOM" id="CLU_1456335_0_0_1"/>
<protein>
    <recommendedName>
        <fullName evidence="5">Serine-threonine/tyrosine-protein kinase catalytic domain-containing protein</fullName>
    </recommendedName>
</protein>
<name>W1PFT2_AMBTC</name>
<feature type="region of interest" description="Disordered" evidence="1">
    <location>
        <begin position="25"/>
        <end position="44"/>
    </location>
</feature>
<dbReference type="Proteomes" id="UP000017836">
    <property type="component" value="Unassembled WGS sequence"/>
</dbReference>
<gene>
    <name evidence="3" type="ORF">AMTR_s00015p00094220</name>
</gene>
<reference evidence="4" key="1">
    <citation type="journal article" date="2013" name="Science">
        <title>The Amborella genome and the evolution of flowering plants.</title>
        <authorList>
            <consortium name="Amborella Genome Project"/>
        </authorList>
    </citation>
    <scope>NUCLEOTIDE SEQUENCE [LARGE SCALE GENOMIC DNA]</scope>
</reference>
<dbReference type="Gramene" id="ERN08847">
    <property type="protein sequence ID" value="ERN08847"/>
    <property type="gene ID" value="AMTR_s00015p00094220"/>
</dbReference>
<evidence type="ECO:0000313" key="3">
    <source>
        <dbReference type="EMBL" id="ERN08847.1"/>
    </source>
</evidence>
<dbReference type="AlphaFoldDB" id="W1PFT2"/>
<dbReference type="EMBL" id="KI393208">
    <property type="protein sequence ID" value="ERN08847.1"/>
    <property type="molecule type" value="Genomic_DNA"/>
</dbReference>
<organism evidence="3 4">
    <name type="scientific">Amborella trichopoda</name>
    <dbReference type="NCBI Taxonomy" id="13333"/>
    <lineage>
        <taxon>Eukaryota</taxon>
        <taxon>Viridiplantae</taxon>
        <taxon>Streptophyta</taxon>
        <taxon>Embryophyta</taxon>
        <taxon>Tracheophyta</taxon>
        <taxon>Spermatophyta</taxon>
        <taxon>Magnoliopsida</taxon>
        <taxon>Amborellales</taxon>
        <taxon>Amborellaceae</taxon>
        <taxon>Amborella</taxon>
    </lineage>
</organism>
<keyword evidence="4" id="KW-1185">Reference proteome</keyword>
<feature type="signal peptide" evidence="2">
    <location>
        <begin position="1"/>
        <end position="15"/>
    </location>
</feature>
<evidence type="ECO:0000256" key="2">
    <source>
        <dbReference type="SAM" id="SignalP"/>
    </source>
</evidence>
<accession>W1PFT2</accession>
<proteinExistence type="predicted"/>
<feature type="compositionally biased region" description="Polar residues" evidence="1">
    <location>
        <begin position="28"/>
        <end position="44"/>
    </location>
</feature>
<feature type="chain" id="PRO_5013220806" description="Serine-threonine/tyrosine-protein kinase catalytic domain-containing protein" evidence="2">
    <location>
        <begin position="16"/>
        <end position="186"/>
    </location>
</feature>
<evidence type="ECO:0000313" key="4">
    <source>
        <dbReference type="Proteomes" id="UP000017836"/>
    </source>
</evidence>
<keyword evidence="2" id="KW-0732">Signal</keyword>
<evidence type="ECO:0008006" key="5">
    <source>
        <dbReference type="Google" id="ProtNLM"/>
    </source>
</evidence>
<sequence>MYQIYWLACWGFGLATWEQGVDQPPPTNLSCSPDKTPVPTTEEQNLTLPNRAQVMEEEEVEREEDIHMKISPSPLPNGTCTDLKAMPRWDLYGLKAMPRWDLKLSSEVGKGTFAQNLEVARIIRPRSEPPELDIDNVEIVGPAKVEGPAQHPEESHNVHERTLLPRTLKPWSLTAAVAPSGWRQGR</sequence>
<evidence type="ECO:0000256" key="1">
    <source>
        <dbReference type="SAM" id="MobiDB-lite"/>
    </source>
</evidence>